<gene>
    <name evidence="1" type="ORF">EYC84_000941</name>
</gene>
<dbReference type="AlphaFoldDB" id="A0A5M9JKU9"/>
<comment type="caution">
    <text evidence="1">The sequence shown here is derived from an EMBL/GenBank/DDBJ whole genome shotgun (WGS) entry which is preliminary data.</text>
</comment>
<evidence type="ECO:0000313" key="2">
    <source>
        <dbReference type="Proteomes" id="UP000322873"/>
    </source>
</evidence>
<proteinExistence type="predicted"/>
<accession>A0A5M9JKU9</accession>
<evidence type="ECO:0000313" key="1">
    <source>
        <dbReference type="EMBL" id="KAA8569280.1"/>
    </source>
</evidence>
<keyword evidence="2" id="KW-1185">Reference proteome</keyword>
<dbReference type="EMBL" id="VICG01000008">
    <property type="protein sequence ID" value="KAA8569280.1"/>
    <property type="molecule type" value="Genomic_DNA"/>
</dbReference>
<name>A0A5M9JKU9_MONFR</name>
<protein>
    <submittedName>
        <fullName evidence="1">Uncharacterized protein</fullName>
    </submittedName>
</protein>
<dbReference type="Proteomes" id="UP000322873">
    <property type="component" value="Unassembled WGS sequence"/>
</dbReference>
<sequence>MQFNNCNIQDPWNPADIWTFLLHSSIGCEARPRILVKCELTGVSIYHVQLPQSDNLLASCALILYR</sequence>
<organism evidence="1 2">
    <name type="scientific">Monilinia fructicola</name>
    <name type="common">Brown rot fungus</name>
    <name type="synonym">Ciboria fructicola</name>
    <dbReference type="NCBI Taxonomy" id="38448"/>
    <lineage>
        <taxon>Eukaryota</taxon>
        <taxon>Fungi</taxon>
        <taxon>Dikarya</taxon>
        <taxon>Ascomycota</taxon>
        <taxon>Pezizomycotina</taxon>
        <taxon>Leotiomycetes</taxon>
        <taxon>Helotiales</taxon>
        <taxon>Sclerotiniaceae</taxon>
        <taxon>Monilinia</taxon>
    </lineage>
</organism>
<reference evidence="1 2" key="1">
    <citation type="submission" date="2019-06" db="EMBL/GenBank/DDBJ databases">
        <title>Genome Sequence of the Brown Rot Fungal Pathogen Monilinia fructicola.</title>
        <authorList>
            <person name="De Miccolis Angelini R.M."/>
            <person name="Landi L."/>
            <person name="Abate D."/>
            <person name="Pollastro S."/>
            <person name="Romanazzi G."/>
            <person name="Faretra F."/>
        </authorList>
    </citation>
    <scope>NUCLEOTIDE SEQUENCE [LARGE SCALE GENOMIC DNA]</scope>
    <source>
        <strain evidence="1 2">Mfrc123</strain>
    </source>
</reference>